<name>A0A0F0H250_LENAE</name>
<dbReference type="SUPFAM" id="SSF53041">
    <property type="entry name" value="Resolvase-like"/>
    <property type="match status" value="1"/>
</dbReference>
<dbReference type="InterPro" id="IPR036162">
    <property type="entry name" value="Resolvase-like_N_sf"/>
</dbReference>
<dbReference type="SMART" id="SM00857">
    <property type="entry name" value="Resolvase"/>
    <property type="match status" value="1"/>
</dbReference>
<dbReference type="PATRIC" id="fig|68170.10.peg.3924"/>
<comment type="caution">
    <text evidence="2">The sequence shown here is derived from an EMBL/GenBank/DDBJ whole genome shotgun (WGS) entry which is preliminary data.</text>
</comment>
<evidence type="ECO:0000313" key="3">
    <source>
        <dbReference type="Proteomes" id="UP000033393"/>
    </source>
</evidence>
<dbReference type="Proteomes" id="UP000033393">
    <property type="component" value="Unassembled WGS sequence"/>
</dbReference>
<dbReference type="InterPro" id="IPR011109">
    <property type="entry name" value="DNA_bind_recombinase_dom"/>
</dbReference>
<dbReference type="GO" id="GO:0003677">
    <property type="term" value="F:DNA binding"/>
    <property type="evidence" value="ECO:0007669"/>
    <property type="project" value="InterPro"/>
</dbReference>
<protein>
    <recommendedName>
        <fullName evidence="1">Resolvase/invertase-type recombinase catalytic domain-containing protein</fullName>
    </recommendedName>
</protein>
<dbReference type="AlphaFoldDB" id="A0A0F0H250"/>
<dbReference type="InterPro" id="IPR038109">
    <property type="entry name" value="DNA_bind_recomb_sf"/>
</dbReference>
<proteinExistence type="predicted"/>
<dbReference type="GO" id="GO:0000150">
    <property type="term" value="F:DNA strand exchange activity"/>
    <property type="evidence" value="ECO:0007669"/>
    <property type="project" value="InterPro"/>
</dbReference>
<organism evidence="2 3">
    <name type="scientific">Lentzea aerocolonigenes</name>
    <name type="common">Lechevalieria aerocolonigenes</name>
    <name type="synonym">Saccharothrix aerocolonigenes</name>
    <dbReference type="NCBI Taxonomy" id="68170"/>
    <lineage>
        <taxon>Bacteria</taxon>
        <taxon>Bacillati</taxon>
        <taxon>Actinomycetota</taxon>
        <taxon>Actinomycetes</taxon>
        <taxon>Pseudonocardiales</taxon>
        <taxon>Pseudonocardiaceae</taxon>
        <taxon>Lentzea</taxon>
    </lineage>
</organism>
<reference evidence="2 3" key="1">
    <citation type="submission" date="2015-02" db="EMBL/GenBank/DDBJ databases">
        <authorList>
            <person name="Ju K.-S."/>
            <person name="Doroghazi J.R."/>
            <person name="Metcalf W."/>
        </authorList>
    </citation>
    <scope>NUCLEOTIDE SEQUENCE [LARGE SCALE GENOMIC DNA]</scope>
    <source>
        <strain evidence="2 3">NRRL B-16140</strain>
    </source>
</reference>
<dbReference type="PANTHER" id="PTHR30461">
    <property type="entry name" value="DNA-INVERTASE FROM LAMBDOID PROPHAGE"/>
    <property type="match status" value="1"/>
</dbReference>
<evidence type="ECO:0000313" key="2">
    <source>
        <dbReference type="EMBL" id="KJK48926.1"/>
    </source>
</evidence>
<dbReference type="PANTHER" id="PTHR30461:SF23">
    <property type="entry name" value="DNA RECOMBINASE-RELATED"/>
    <property type="match status" value="1"/>
</dbReference>
<dbReference type="Pfam" id="PF00239">
    <property type="entry name" value="Resolvase"/>
    <property type="match status" value="1"/>
</dbReference>
<keyword evidence="3" id="KW-1185">Reference proteome</keyword>
<feature type="domain" description="Resolvase/invertase-type recombinase catalytic" evidence="1">
    <location>
        <begin position="9"/>
        <end position="159"/>
    </location>
</feature>
<dbReference type="InterPro" id="IPR050639">
    <property type="entry name" value="SSR_resolvase"/>
</dbReference>
<dbReference type="EMBL" id="JYJG01000095">
    <property type="protein sequence ID" value="KJK48926.1"/>
    <property type="molecule type" value="Genomic_DNA"/>
</dbReference>
<dbReference type="InterPro" id="IPR006119">
    <property type="entry name" value="Resolv_N"/>
</dbReference>
<accession>A0A0F0H250</accession>
<evidence type="ECO:0000259" key="1">
    <source>
        <dbReference type="SMART" id="SM00857"/>
    </source>
</evidence>
<dbReference type="CDD" id="cd00338">
    <property type="entry name" value="Ser_Recombinase"/>
    <property type="match status" value="1"/>
</dbReference>
<dbReference type="Pfam" id="PF07508">
    <property type="entry name" value="Recombinase"/>
    <property type="match status" value="1"/>
</dbReference>
<gene>
    <name evidence="2" type="ORF">UK23_15520</name>
</gene>
<dbReference type="Gene3D" id="3.90.1750.20">
    <property type="entry name" value="Putative Large Serine Recombinase, Chain B, Domain 2"/>
    <property type="match status" value="2"/>
</dbReference>
<dbReference type="Gene3D" id="3.40.50.1390">
    <property type="entry name" value="Resolvase, N-terminal catalytic domain"/>
    <property type="match status" value="1"/>
</dbReference>
<sequence>MRDISKLVGIRYLRASKDSSGREISVASQDDEGEEFFDENGITHLRTYTDNNLSGSHFGKDRRDDYERALDDLKSGRAHLLWTFDSSRAQRDLEMYVQLRKICIQTGAYWAYGGRIYDMTDPVDRKITARDAAEAEGAADNISIHSRRGVRQRAKRGDYFGHPAYGYRPTYCPETGEPLGWVIVEEESATILRMVEWVKERKNLRWIANTLNDEGVPCPHEGRWDRRKVLKLAATYENDLEWHRFTKSLTEKQHKCALAVVMRVHAGEAPKEIGRDLNRRGISYVVASRWDGTKVRNVVKSKPRAGMRVHLGKVVKHKVMDPTAPEGFRMEPVPVTWKEIISPDDHVKVLAILEDPARATHREGTRAKHLWTGIARCGVCDGRLESRNSAKGRRLGCMDRGCVSRRQDLVEAWLTEQAIQLLEREDAAQLFRLDQPVDTAAEALDEAERLRAKLDGFRDDVLADRITRESFAMFEAALLPEIKKADERAKRAALPPVLSKVIGPDARGVFLGLDIAQQREILRAIMRPRMNRAKTRPRNGLETETIDSGFLFTSDASDESVPAA</sequence>